<dbReference type="GeneID" id="98340974"/>
<dbReference type="RefSeq" id="WP_109583246.1">
    <property type="nucleotide sequence ID" value="NZ_CAJPUX010000002.1"/>
</dbReference>
<evidence type="ECO:0000313" key="1">
    <source>
        <dbReference type="EMBL" id="PWK35148.1"/>
    </source>
</evidence>
<comment type="caution">
    <text evidence="1">The sequence shown here is derived from an EMBL/GenBank/DDBJ whole genome shotgun (WGS) entry which is preliminary data.</text>
</comment>
<dbReference type="OrthoDB" id="5608857at2"/>
<protein>
    <submittedName>
        <fullName evidence="1">Type II secretory pathway pseudopilin PulG</fullName>
    </submittedName>
</protein>
<sequence>MGRGDRRFRPARRERGFGIIWALMCVALMGIWLARVGEMWSTLAQRSREEELLRNGHAIHAAIRAYVAADASGAYPRDFSDLLSDPRASFARRFLRAQYRDPMGEADWQVIRGPSGELYGVYSNAPGIPLKQDGFPDEYASFSLQKSYSEWKFVHYPSNSMMRR</sequence>
<reference evidence="1 2" key="1">
    <citation type="submission" date="2018-05" db="EMBL/GenBank/DDBJ databases">
        <title>Genomic Encyclopedia of Type Strains, Phase IV (KMG-V): Genome sequencing to study the core and pangenomes of soil and plant-associated prokaryotes.</title>
        <authorList>
            <person name="Whitman W."/>
        </authorList>
    </citation>
    <scope>NUCLEOTIDE SEQUENCE [LARGE SCALE GENOMIC DNA]</scope>
    <source>
        <strain evidence="1 2">SLV-132</strain>
    </source>
</reference>
<dbReference type="AlphaFoldDB" id="A0A316EVG2"/>
<dbReference type="EMBL" id="QGGT01000002">
    <property type="protein sequence ID" value="PWK35148.1"/>
    <property type="molecule type" value="Genomic_DNA"/>
</dbReference>
<evidence type="ECO:0000313" key="2">
    <source>
        <dbReference type="Proteomes" id="UP000245754"/>
    </source>
</evidence>
<dbReference type="Proteomes" id="UP000245754">
    <property type="component" value="Unassembled WGS sequence"/>
</dbReference>
<proteinExistence type="predicted"/>
<keyword evidence="2" id="KW-1185">Reference proteome</keyword>
<organism evidence="1 2">
    <name type="scientific">Cupriavidus plantarum</name>
    <dbReference type="NCBI Taxonomy" id="942865"/>
    <lineage>
        <taxon>Bacteria</taxon>
        <taxon>Pseudomonadati</taxon>
        <taxon>Pseudomonadota</taxon>
        <taxon>Betaproteobacteria</taxon>
        <taxon>Burkholderiales</taxon>
        <taxon>Burkholderiaceae</taxon>
        <taxon>Cupriavidus</taxon>
    </lineage>
</organism>
<name>A0A316EVG2_9BURK</name>
<accession>A0A316EVG2</accession>
<gene>
    <name evidence="1" type="ORF">C7419_102424</name>
</gene>